<feature type="domain" description="Glutamyl/glutaminyl-tRNA synthetase class Ib catalytic" evidence="9">
    <location>
        <begin position="231"/>
        <end position="485"/>
    </location>
</feature>
<dbReference type="InterPro" id="IPR020056">
    <property type="entry name" value="Rbsml_bL25/Gln-tRNA_synth_N"/>
</dbReference>
<comment type="similarity">
    <text evidence="8">Belongs to the class-I aminoacyl-tRNA synthetase family.</text>
</comment>
<proteinExistence type="inferred from homology"/>
<evidence type="ECO:0000256" key="1">
    <source>
        <dbReference type="ARBA" id="ARBA00012836"/>
    </source>
</evidence>
<comment type="caution">
    <text evidence="11">The sequence shown here is derived from an EMBL/GenBank/DDBJ whole genome shotgun (WGS) entry which is preliminary data.</text>
</comment>
<dbReference type="PANTHER" id="PTHR43097:SF4">
    <property type="entry name" value="GLUTAMINE--TRNA LIGASE"/>
    <property type="match status" value="1"/>
</dbReference>
<dbReference type="GO" id="GO:0004819">
    <property type="term" value="F:glutamine-tRNA ligase activity"/>
    <property type="evidence" value="ECO:0007669"/>
    <property type="project" value="UniProtKB-EC"/>
</dbReference>
<dbReference type="SUPFAM" id="SSF50715">
    <property type="entry name" value="Ribosomal protein L25-like"/>
    <property type="match status" value="1"/>
</dbReference>
<evidence type="ECO:0000313" key="11">
    <source>
        <dbReference type="EMBL" id="KAJ7645812.1"/>
    </source>
</evidence>
<dbReference type="Gene3D" id="1.10.8.1290">
    <property type="entry name" value="Glutaminyl-tRNA synthetase, non-specific RNA binding region part 1, domain 1"/>
    <property type="match status" value="1"/>
</dbReference>
<evidence type="ECO:0000259" key="9">
    <source>
        <dbReference type="Pfam" id="PF00749"/>
    </source>
</evidence>
<dbReference type="Proteomes" id="UP001221757">
    <property type="component" value="Unassembled WGS sequence"/>
</dbReference>
<dbReference type="Gene3D" id="3.40.50.620">
    <property type="entry name" value="HUPs"/>
    <property type="match status" value="1"/>
</dbReference>
<evidence type="ECO:0000313" key="12">
    <source>
        <dbReference type="Proteomes" id="UP001221757"/>
    </source>
</evidence>
<evidence type="ECO:0000256" key="2">
    <source>
        <dbReference type="ARBA" id="ARBA00022598"/>
    </source>
</evidence>
<reference evidence="11" key="1">
    <citation type="submission" date="2023-03" db="EMBL/GenBank/DDBJ databases">
        <title>Massive genome expansion in bonnet fungi (Mycena s.s.) driven by repeated elements and novel gene families across ecological guilds.</title>
        <authorList>
            <consortium name="Lawrence Berkeley National Laboratory"/>
            <person name="Harder C.B."/>
            <person name="Miyauchi S."/>
            <person name="Viragh M."/>
            <person name="Kuo A."/>
            <person name="Thoen E."/>
            <person name="Andreopoulos B."/>
            <person name="Lu D."/>
            <person name="Skrede I."/>
            <person name="Drula E."/>
            <person name="Henrissat B."/>
            <person name="Morin E."/>
            <person name="Kohler A."/>
            <person name="Barry K."/>
            <person name="LaButti K."/>
            <person name="Morin E."/>
            <person name="Salamov A."/>
            <person name="Lipzen A."/>
            <person name="Mereny Z."/>
            <person name="Hegedus B."/>
            <person name="Baldrian P."/>
            <person name="Stursova M."/>
            <person name="Weitz H."/>
            <person name="Taylor A."/>
            <person name="Grigoriev I.V."/>
            <person name="Nagy L.G."/>
            <person name="Martin F."/>
            <person name="Kauserud H."/>
        </authorList>
    </citation>
    <scope>NUCLEOTIDE SEQUENCE</scope>
    <source>
        <strain evidence="11">CBHHK067</strain>
    </source>
</reference>
<dbReference type="SUPFAM" id="SSF52374">
    <property type="entry name" value="Nucleotidylyl transferase"/>
    <property type="match status" value="1"/>
</dbReference>
<keyword evidence="12" id="KW-1185">Reference proteome</keyword>
<dbReference type="GO" id="GO:0005524">
    <property type="term" value="F:ATP binding"/>
    <property type="evidence" value="ECO:0007669"/>
    <property type="project" value="UniProtKB-KW"/>
</dbReference>
<gene>
    <name evidence="11" type="ORF">B0H17DRAFT_1163831</name>
</gene>
<dbReference type="EMBL" id="JARKIE010000391">
    <property type="protein sequence ID" value="KAJ7645812.1"/>
    <property type="molecule type" value="Genomic_DNA"/>
</dbReference>
<evidence type="ECO:0000256" key="5">
    <source>
        <dbReference type="ARBA" id="ARBA00022917"/>
    </source>
</evidence>
<dbReference type="InterPro" id="IPR014729">
    <property type="entry name" value="Rossmann-like_a/b/a_fold"/>
</dbReference>
<dbReference type="InterPro" id="IPR011035">
    <property type="entry name" value="Ribosomal_bL25/Gln-tRNA_synth"/>
</dbReference>
<feature type="domain" description="Glutaminyl-tRNA synthetase class Ib non-specific RNA-binding" evidence="10">
    <location>
        <begin position="21"/>
        <end position="144"/>
    </location>
</feature>
<dbReference type="Pfam" id="PF04558">
    <property type="entry name" value="tRNA_synt_1c_R1"/>
    <property type="match status" value="1"/>
</dbReference>
<evidence type="ECO:0000256" key="4">
    <source>
        <dbReference type="ARBA" id="ARBA00022840"/>
    </source>
</evidence>
<protein>
    <recommendedName>
        <fullName evidence="1">glutamine--tRNA ligase</fullName>
        <ecNumber evidence="1">6.1.1.18</ecNumber>
    </recommendedName>
</protein>
<keyword evidence="3 8" id="KW-0547">Nucleotide-binding</keyword>
<dbReference type="InterPro" id="IPR007639">
    <property type="entry name" value="Gln-tRNA-synth_Ib_RNA-bd_N"/>
</dbReference>
<sequence>MDPKLEGSYKSILLNLGFAPAKSAERKLPAHQTGLLASLALNAGNLDAGLRACVLRYILEHQISTQMQLAEITTEAIRYFERAGDPEDEAAFCTASGVGIHLTREDIRSAVQRGLERQNITDCNDLRAALGDLKRGPQLRWADPAVLKEETEAGLTHRLGSRPEQIKPKSKSKSKTAALKVPFLHTRLRQRSALIIFEEGFLASLHKPGENPQVDDNPRIEHLKATGGERHAKAIAVKFGYAENHGGLCYLRCDDTNPSKEEQLFFDSILADVRWFGTEPDKFDTLFDKAKDKAYVCQCTQEELEHDRGSKGQTQSRQECVHRRHPVDVSLVIFEQMKDDHPDVANATLRMKQDLTTPIRKSHSDPHPRTGTRWKIYPTYDFTHCLVDSIENISHSLCTTEFIASRQSYDWLCHALEVYTPRQYEYGRLNLTHTVMSKRHLHRLDDIRLPTLIALRRRGVPPGCIMQFVRGLGVTTAMAVTDLTKFQDNLPDDFLLMVEKPYHPRNPNIGTGAVPFVRVIYIDADDFRIWARRITSVSFLNPGGSVGLLHVPHSITCTSFETDNEGNAHTIIARYDDKAAAAAKPKAFIHWVADCPGYQSPVRVAEVRLEIDTKSIEVRSGALLDAGFREVAKQALQTARETARSRISTTQTLPGITPILEAQLDTRVGYFAVGCSSAIPALGLRFQDMTSQNQDTNIVLNRIVFLKKGDLFM</sequence>
<name>A0AAD7FZG0_MYCRO</name>
<keyword evidence="6 8" id="KW-0030">Aminoacyl-tRNA synthetase</keyword>
<dbReference type="PANTHER" id="PTHR43097">
    <property type="entry name" value="GLUTAMINE-TRNA LIGASE"/>
    <property type="match status" value="1"/>
</dbReference>
<evidence type="ECO:0000256" key="8">
    <source>
        <dbReference type="RuleBase" id="RU363037"/>
    </source>
</evidence>
<evidence type="ECO:0000256" key="3">
    <source>
        <dbReference type="ARBA" id="ARBA00022741"/>
    </source>
</evidence>
<evidence type="ECO:0000256" key="7">
    <source>
        <dbReference type="ARBA" id="ARBA00048270"/>
    </source>
</evidence>
<organism evidence="11 12">
    <name type="scientific">Mycena rosella</name>
    <name type="common">Pink bonnet</name>
    <name type="synonym">Agaricus rosellus</name>
    <dbReference type="NCBI Taxonomy" id="1033263"/>
    <lineage>
        <taxon>Eukaryota</taxon>
        <taxon>Fungi</taxon>
        <taxon>Dikarya</taxon>
        <taxon>Basidiomycota</taxon>
        <taxon>Agaricomycotina</taxon>
        <taxon>Agaricomycetes</taxon>
        <taxon>Agaricomycetidae</taxon>
        <taxon>Agaricales</taxon>
        <taxon>Marasmiineae</taxon>
        <taxon>Mycenaceae</taxon>
        <taxon>Mycena</taxon>
    </lineage>
</organism>
<dbReference type="InterPro" id="IPR050132">
    <property type="entry name" value="Gln/Glu-tRNA_Ligase"/>
</dbReference>
<keyword evidence="4 8" id="KW-0067">ATP-binding</keyword>
<dbReference type="GO" id="GO:0005829">
    <property type="term" value="C:cytosol"/>
    <property type="evidence" value="ECO:0007669"/>
    <property type="project" value="TreeGrafter"/>
</dbReference>
<dbReference type="InterPro" id="IPR020058">
    <property type="entry name" value="Glu/Gln-tRNA-synth_Ib_cat-dom"/>
</dbReference>
<evidence type="ECO:0000256" key="6">
    <source>
        <dbReference type="ARBA" id="ARBA00023146"/>
    </source>
</evidence>
<keyword evidence="5 8" id="KW-0648">Protein biosynthesis</keyword>
<dbReference type="Pfam" id="PF00749">
    <property type="entry name" value="tRNA-synt_1c"/>
    <property type="match status" value="1"/>
</dbReference>
<evidence type="ECO:0000259" key="10">
    <source>
        <dbReference type="Pfam" id="PF04558"/>
    </source>
</evidence>
<dbReference type="AlphaFoldDB" id="A0AAD7FZG0"/>
<comment type="catalytic activity">
    <reaction evidence="7">
        <text>tRNA(Gln) + L-glutamine + ATP = L-glutaminyl-tRNA(Gln) + AMP + diphosphate</text>
        <dbReference type="Rhea" id="RHEA:20121"/>
        <dbReference type="Rhea" id="RHEA-COMP:9662"/>
        <dbReference type="Rhea" id="RHEA-COMP:9681"/>
        <dbReference type="ChEBI" id="CHEBI:30616"/>
        <dbReference type="ChEBI" id="CHEBI:33019"/>
        <dbReference type="ChEBI" id="CHEBI:58359"/>
        <dbReference type="ChEBI" id="CHEBI:78442"/>
        <dbReference type="ChEBI" id="CHEBI:78521"/>
        <dbReference type="ChEBI" id="CHEBI:456215"/>
        <dbReference type="EC" id="6.1.1.18"/>
    </reaction>
</comment>
<dbReference type="EC" id="6.1.1.18" evidence="1"/>
<keyword evidence="2 8" id="KW-0436">Ligase</keyword>
<dbReference type="GO" id="GO:0006425">
    <property type="term" value="P:glutaminyl-tRNA aminoacylation"/>
    <property type="evidence" value="ECO:0007669"/>
    <property type="project" value="TreeGrafter"/>
</dbReference>
<accession>A0AAD7FZG0</accession>
<dbReference type="Gene3D" id="2.40.240.10">
    <property type="entry name" value="Ribosomal Protein L25, Chain P"/>
    <property type="match status" value="2"/>
</dbReference>
<dbReference type="InterPro" id="IPR042558">
    <property type="entry name" value="Gln-tRNA-synth_Ib_RNA-bd_N_1"/>
</dbReference>